<feature type="domain" description="RNA polymerase sigma-70 region 2" evidence="5">
    <location>
        <begin position="18"/>
        <end position="82"/>
    </location>
</feature>
<dbReference type="InterPro" id="IPR036388">
    <property type="entry name" value="WH-like_DNA-bd_sf"/>
</dbReference>
<comment type="similarity">
    <text evidence="1">Belongs to the sigma-70 factor family. ECF subfamily.</text>
</comment>
<dbReference type="PANTHER" id="PTHR43133">
    <property type="entry name" value="RNA POLYMERASE ECF-TYPE SIGMA FACTO"/>
    <property type="match status" value="1"/>
</dbReference>
<feature type="domain" description="RNA polymerase sigma factor 70 region 4 type 2" evidence="6">
    <location>
        <begin position="104"/>
        <end position="155"/>
    </location>
</feature>
<dbReference type="InterPro" id="IPR013249">
    <property type="entry name" value="RNA_pol_sigma70_r4_t2"/>
</dbReference>
<protein>
    <submittedName>
        <fullName evidence="7">RNA polymerase sigma factor</fullName>
    </submittedName>
</protein>
<proteinExistence type="inferred from homology"/>
<dbReference type="Gene3D" id="1.10.1740.10">
    <property type="match status" value="1"/>
</dbReference>
<dbReference type="InterPro" id="IPR013324">
    <property type="entry name" value="RNA_pol_sigma_r3/r4-like"/>
</dbReference>
<evidence type="ECO:0000313" key="7">
    <source>
        <dbReference type="EMBL" id="MCQ5151779.1"/>
    </source>
</evidence>
<dbReference type="InterPro" id="IPR013325">
    <property type="entry name" value="RNA_pol_sigma_r2"/>
</dbReference>
<dbReference type="CDD" id="cd06171">
    <property type="entry name" value="Sigma70_r4"/>
    <property type="match status" value="1"/>
</dbReference>
<evidence type="ECO:0000313" key="8">
    <source>
        <dbReference type="Proteomes" id="UP001206236"/>
    </source>
</evidence>
<dbReference type="Pfam" id="PF04542">
    <property type="entry name" value="Sigma70_r2"/>
    <property type="match status" value="1"/>
</dbReference>
<dbReference type="InterPro" id="IPR007627">
    <property type="entry name" value="RNA_pol_sigma70_r2"/>
</dbReference>
<evidence type="ECO:0000256" key="3">
    <source>
        <dbReference type="ARBA" id="ARBA00023082"/>
    </source>
</evidence>
<organism evidence="7 8">
    <name type="scientific">Ruminococcus bicirculans</name>
    <name type="common">ex Wegman et al. 2014</name>
    <dbReference type="NCBI Taxonomy" id="1160721"/>
    <lineage>
        <taxon>Bacteria</taxon>
        <taxon>Bacillati</taxon>
        <taxon>Bacillota</taxon>
        <taxon>Clostridia</taxon>
        <taxon>Eubacteriales</taxon>
        <taxon>Oscillospiraceae</taxon>
        <taxon>Ruminococcus</taxon>
    </lineage>
</organism>
<dbReference type="GO" id="GO:0016987">
    <property type="term" value="F:sigma factor activity"/>
    <property type="evidence" value="ECO:0007669"/>
    <property type="project" value="UniProtKB-KW"/>
</dbReference>
<dbReference type="Pfam" id="PF08281">
    <property type="entry name" value="Sigma70_r4_2"/>
    <property type="match status" value="1"/>
</dbReference>
<dbReference type="InterPro" id="IPR014284">
    <property type="entry name" value="RNA_pol_sigma-70_dom"/>
</dbReference>
<dbReference type="PANTHER" id="PTHR43133:SF60">
    <property type="entry name" value="RNA POLYMERASE SIGMA FACTOR SIGV"/>
    <property type="match status" value="1"/>
</dbReference>
<dbReference type="EMBL" id="JANGCN010000001">
    <property type="protein sequence ID" value="MCQ5151779.1"/>
    <property type="molecule type" value="Genomic_DNA"/>
</dbReference>
<dbReference type="NCBIfam" id="TIGR02937">
    <property type="entry name" value="sigma70-ECF"/>
    <property type="match status" value="1"/>
</dbReference>
<reference evidence="7" key="1">
    <citation type="submission" date="2022-06" db="EMBL/GenBank/DDBJ databases">
        <title>Isolation of gut microbiota from human fecal samples.</title>
        <authorList>
            <person name="Pamer E.G."/>
            <person name="Barat B."/>
            <person name="Waligurski E."/>
            <person name="Medina S."/>
            <person name="Paddock L."/>
            <person name="Mostad J."/>
        </authorList>
    </citation>
    <scope>NUCLEOTIDE SEQUENCE</scope>
    <source>
        <strain evidence="7">DFI.5.57</strain>
    </source>
</reference>
<evidence type="ECO:0000256" key="1">
    <source>
        <dbReference type="ARBA" id="ARBA00010641"/>
    </source>
</evidence>
<dbReference type="AlphaFoldDB" id="A0AAW5KIJ2"/>
<name>A0AAW5KIJ2_9FIRM</name>
<comment type="caution">
    <text evidence="7">The sequence shown here is derived from an EMBL/GenBank/DDBJ whole genome shotgun (WGS) entry which is preliminary data.</text>
</comment>
<evidence type="ECO:0000259" key="6">
    <source>
        <dbReference type="Pfam" id="PF08281"/>
    </source>
</evidence>
<accession>A0AAW5KIJ2</accession>
<dbReference type="SUPFAM" id="SSF88946">
    <property type="entry name" value="Sigma2 domain of RNA polymerase sigma factors"/>
    <property type="match status" value="1"/>
</dbReference>
<dbReference type="Proteomes" id="UP001206236">
    <property type="component" value="Unassembled WGS sequence"/>
</dbReference>
<gene>
    <name evidence="7" type="ORF">NE632_00525</name>
</gene>
<dbReference type="InterPro" id="IPR039425">
    <property type="entry name" value="RNA_pol_sigma-70-like"/>
</dbReference>
<keyword evidence="4" id="KW-0804">Transcription</keyword>
<dbReference type="GO" id="GO:0003677">
    <property type="term" value="F:DNA binding"/>
    <property type="evidence" value="ECO:0007669"/>
    <property type="project" value="InterPro"/>
</dbReference>
<keyword evidence="3" id="KW-0731">Sigma factor</keyword>
<sequence>MKGSESMKNMTESEYRQLVEEYSDMVTRLCVVHTGNFSDAEDCYQNVFFKLFKQMKKGSLPNPKAWLIRVALNECRSVLRYRLRKNTVDLNSITSFSKDGSDIEILDLIFRLPPKYRDSIYLYYFEELSVQEIAELTKIKENTIKTHLKRGREQLKDMIML</sequence>
<dbReference type="SUPFAM" id="SSF88659">
    <property type="entry name" value="Sigma3 and sigma4 domains of RNA polymerase sigma factors"/>
    <property type="match status" value="1"/>
</dbReference>
<dbReference type="GO" id="GO:0006352">
    <property type="term" value="P:DNA-templated transcription initiation"/>
    <property type="evidence" value="ECO:0007669"/>
    <property type="project" value="InterPro"/>
</dbReference>
<evidence type="ECO:0000259" key="5">
    <source>
        <dbReference type="Pfam" id="PF04542"/>
    </source>
</evidence>
<evidence type="ECO:0000256" key="2">
    <source>
        <dbReference type="ARBA" id="ARBA00023015"/>
    </source>
</evidence>
<evidence type="ECO:0000256" key="4">
    <source>
        <dbReference type="ARBA" id="ARBA00023163"/>
    </source>
</evidence>
<dbReference type="Gene3D" id="1.10.10.10">
    <property type="entry name" value="Winged helix-like DNA-binding domain superfamily/Winged helix DNA-binding domain"/>
    <property type="match status" value="1"/>
</dbReference>
<keyword evidence="2" id="KW-0805">Transcription regulation</keyword>